<proteinExistence type="predicted"/>
<evidence type="ECO:0000313" key="3">
    <source>
        <dbReference type="Proteomes" id="UP001163203"/>
    </source>
</evidence>
<evidence type="ECO:0000256" key="1">
    <source>
        <dbReference type="SAM" id="Phobius"/>
    </source>
</evidence>
<name>A0ABY7B9P6_9PSEU</name>
<reference evidence="2" key="1">
    <citation type="submission" date="2022-11" db="EMBL/GenBank/DDBJ databases">
        <authorList>
            <person name="Mo P."/>
        </authorList>
    </citation>
    <scope>NUCLEOTIDE SEQUENCE</scope>
    <source>
        <strain evidence="2">HUAS 11-8</strain>
    </source>
</reference>
<evidence type="ECO:0000313" key="2">
    <source>
        <dbReference type="EMBL" id="WAL67873.1"/>
    </source>
</evidence>
<dbReference type="EMBL" id="CP113836">
    <property type="protein sequence ID" value="WAL67873.1"/>
    <property type="molecule type" value="Genomic_DNA"/>
</dbReference>
<feature type="transmembrane region" description="Helical" evidence="1">
    <location>
        <begin position="54"/>
        <end position="72"/>
    </location>
</feature>
<evidence type="ECO:0008006" key="4">
    <source>
        <dbReference type="Google" id="ProtNLM"/>
    </source>
</evidence>
<accession>A0ABY7B9P6</accession>
<sequence length="74" mass="7642">MHIQWGEMLQVFGATVAATALLVTLFSVGVRGLGKRSGAGKGEGSTNVSDAGPVLSFVLSFAIVIYGIYLIVAK</sequence>
<dbReference type="RefSeq" id="WP_268757968.1">
    <property type="nucleotide sequence ID" value="NZ_CP113836.1"/>
</dbReference>
<dbReference type="Proteomes" id="UP001163203">
    <property type="component" value="Chromosome"/>
</dbReference>
<keyword evidence="1" id="KW-0472">Membrane</keyword>
<feature type="transmembrane region" description="Helical" evidence="1">
    <location>
        <begin position="12"/>
        <end position="34"/>
    </location>
</feature>
<keyword evidence="1" id="KW-0812">Transmembrane</keyword>
<gene>
    <name evidence="2" type="ORF">ORV05_08905</name>
</gene>
<organism evidence="2 3">
    <name type="scientific">Amycolatopsis cynarae</name>
    <dbReference type="NCBI Taxonomy" id="2995223"/>
    <lineage>
        <taxon>Bacteria</taxon>
        <taxon>Bacillati</taxon>
        <taxon>Actinomycetota</taxon>
        <taxon>Actinomycetes</taxon>
        <taxon>Pseudonocardiales</taxon>
        <taxon>Pseudonocardiaceae</taxon>
        <taxon>Amycolatopsis</taxon>
    </lineage>
</organism>
<keyword evidence="1" id="KW-1133">Transmembrane helix</keyword>
<protein>
    <recommendedName>
        <fullName evidence="4">Secreted protein</fullName>
    </recommendedName>
</protein>
<keyword evidence="3" id="KW-1185">Reference proteome</keyword>